<reference evidence="4" key="1">
    <citation type="submission" date="2020-05" db="EMBL/GenBank/DDBJ databases">
        <title>Mycena genomes resolve the evolution of fungal bioluminescence.</title>
        <authorList>
            <person name="Tsai I.J."/>
        </authorList>
    </citation>
    <scope>NUCLEOTIDE SEQUENCE</scope>
    <source>
        <strain evidence="4">171206Taipei</strain>
    </source>
</reference>
<dbReference type="PRINTS" id="PR01250">
    <property type="entry name" value="RIBOSOMALL34"/>
</dbReference>
<dbReference type="InterPro" id="IPR008195">
    <property type="entry name" value="Ribosomal_eL34"/>
</dbReference>
<name>A0A8H6W8I4_9AGAR</name>
<keyword evidence="3" id="KW-0687">Ribonucleoprotein</keyword>
<comment type="caution">
    <text evidence="4">The sequence shown here is derived from an EMBL/GenBank/DDBJ whole genome shotgun (WGS) entry which is preliminary data.</text>
</comment>
<dbReference type="PROSITE" id="PS01145">
    <property type="entry name" value="RIBOSOMAL_L34E"/>
    <property type="match status" value="1"/>
</dbReference>
<proteinExistence type="inferred from homology"/>
<dbReference type="OrthoDB" id="540004at2759"/>
<dbReference type="GO" id="GO:0006412">
    <property type="term" value="P:translation"/>
    <property type="evidence" value="ECO:0007669"/>
    <property type="project" value="InterPro"/>
</dbReference>
<dbReference type="InterPro" id="IPR018065">
    <property type="entry name" value="Ribosomal_eL34_CS"/>
</dbReference>
<dbReference type="Pfam" id="PF01199">
    <property type="entry name" value="Ribosomal_L34e"/>
    <property type="match status" value="1"/>
</dbReference>
<sequence>MKPSASFGLIIDLYSAICVAALPTLKTILHRPSLLFRPHEISRIFMATVWAAFSGPTDEGARPAKLGLIKHARGVLFDIGAGYGHSIPYLDRQNVTAYVALEPNTLMHSDLRQRAESHGFNEKDGTLLILRGCGAEDTAEIKAQLAGAGFQVDTMLSIMTICSIPNPKEALAGLVNEILAPGGQILFYEHVLSPLEDVAWWQRFWTPVWRLCFDGCCLDRPTHLWVQELQDQAGNSVWAEREIWGKAGEPDEHLFWHRVCRHLTLSCSIFTPPYSTMAQRVTLRKRQPYNTTSNRRRVVKTPGGKLVYHHLKKIATSPKCGDCGIGLPGIPALRPRQYATISKRQKTVRRAYGGSRCGDCVKQRILRAFLVEEAKIVKKVIKSQQQSKK</sequence>
<dbReference type="GeneID" id="59342770"/>
<protein>
    <recommendedName>
        <fullName evidence="6">60S ribosomal protein L34</fullName>
    </recommendedName>
</protein>
<dbReference type="RefSeq" id="XP_037223139.1">
    <property type="nucleotide sequence ID" value="XM_037360254.1"/>
</dbReference>
<evidence type="ECO:0000256" key="3">
    <source>
        <dbReference type="ARBA" id="ARBA00023274"/>
    </source>
</evidence>
<dbReference type="PANTHER" id="PTHR10759">
    <property type="entry name" value="60S RIBOSOMAL PROTEIN L34"/>
    <property type="match status" value="1"/>
</dbReference>
<dbReference type="Gene3D" id="6.20.370.70">
    <property type="match status" value="1"/>
</dbReference>
<dbReference type="GO" id="GO:0003735">
    <property type="term" value="F:structural constituent of ribosome"/>
    <property type="evidence" value="ECO:0007669"/>
    <property type="project" value="InterPro"/>
</dbReference>
<keyword evidence="5" id="KW-1185">Reference proteome</keyword>
<evidence type="ECO:0000313" key="4">
    <source>
        <dbReference type="EMBL" id="KAF7309689.1"/>
    </source>
</evidence>
<evidence type="ECO:0008006" key="6">
    <source>
        <dbReference type="Google" id="ProtNLM"/>
    </source>
</evidence>
<dbReference type="Gene3D" id="6.20.340.10">
    <property type="match status" value="1"/>
</dbReference>
<evidence type="ECO:0000256" key="2">
    <source>
        <dbReference type="ARBA" id="ARBA00022980"/>
    </source>
</evidence>
<keyword evidence="2" id="KW-0689">Ribosomal protein</keyword>
<dbReference type="InterPro" id="IPR029063">
    <property type="entry name" value="SAM-dependent_MTases_sf"/>
</dbReference>
<dbReference type="Proteomes" id="UP000636479">
    <property type="component" value="Unassembled WGS sequence"/>
</dbReference>
<dbReference type="SUPFAM" id="SSF53335">
    <property type="entry name" value="S-adenosyl-L-methionine-dependent methyltransferases"/>
    <property type="match status" value="1"/>
</dbReference>
<comment type="similarity">
    <text evidence="1">Belongs to the eukaryotic ribosomal protein eL34 family.</text>
</comment>
<dbReference type="Pfam" id="PF13489">
    <property type="entry name" value="Methyltransf_23"/>
    <property type="match status" value="1"/>
</dbReference>
<dbReference type="AlphaFoldDB" id="A0A8H6W8I4"/>
<gene>
    <name evidence="4" type="ORF">MIND_00340300</name>
</gene>
<organism evidence="4 5">
    <name type="scientific">Mycena indigotica</name>
    <dbReference type="NCBI Taxonomy" id="2126181"/>
    <lineage>
        <taxon>Eukaryota</taxon>
        <taxon>Fungi</taxon>
        <taxon>Dikarya</taxon>
        <taxon>Basidiomycota</taxon>
        <taxon>Agaricomycotina</taxon>
        <taxon>Agaricomycetes</taxon>
        <taxon>Agaricomycetidae</taxon>
        <taxon>Agaricales</taxon>
        <taxon>Marasmiineae</taxon>
        <taxon>Mycenaceae</taxon>
        <taxon>Mycena</taxon>
    </lineage>
</organism>
<dbReference type="GO" id="GO:0005840">
    <property type="term" value="C:ribosome"/>
    <property type="evidence" value="ECO:0007669"/>
    <property type="project" value="UniProtKB-KW"/>
</dbReference>
<evidence type="ECO:0000313" key="5">
    <source>
        <dbReference type="Proteomes" id="UP000636479"/>
    </source>
</evidence>
<dbReference type="EMBL" id="JACAZF010000003">
    <property type="protein sequence ID" value="KAF7309689.1"/>
    <property type="molecule type" value="Genomic_DNA"/>
</dbReference>
<dbReference type="Gene3D" id="3.40.50.150">
    <property type="entry name" value="Vaccinia Virus protein VP39"/>
    <property type="match status" value="1"/>
</dbReference>
<evidence type="ECO:0000256" key="1">
    <source>
        <dbReference type="ARBA" id="ARBA00009875"/>
    </source>
</evidence>
<accession>A0A8H6W8I4</accession>
<dbReference type="GO" id="GO:1990904">
    <property type="term" value="C:ribonucleoprotein complex"/>
    <property type="evidence" value="ECO:0007669"/>
    <property type="project" value="UniProtKB-KW"/>
</dbReference>
<dbReference type="InterPro" id="IPR038562">
    <property type="entry name" value="Ribosomal_eL34_C_sf"/>
</dbReference>